<evidence type="ECO:0008006" key="2">
    <source>
        <dbReference type="Google" id="ProtNLM"/>
    </source>
</evidence>
<sequence>MSQSSKKMNSKELGLVLGQQLLGVDDLHYGLWTDDLPLGFANLAEAQQRYTDQIINALPAAKDGETGQQTRVIDIGCGTGHILAQLLERGFAADGLVPAPKLAEQVRQRLAAHSDKSTCLFESTFEQFPIDERRAYYDAALFSESYQYIPMSASFPILAQIVKPGGLVVICDFFKTEHAGDGQPGDKSFGGGHKMHEFYTELGKHPFSLLEDIDITRQVSPNIKLLDETLMLRLVPAGQTLDRYLRENHPRIWGLIKAVFKMFFGKKIKKQKYKYFTGHRTQAVFERYKTYRLLVLRRDA</sequence>
<evidence type="ECO:0000313" key="1">
    <source>
        <dbReference type="EMBL" id="VAW99242.1"/>
    </source>
</evidence>
<gene>
    <name evidence="1" type="ORF">MNBD_GAMMA19-1466</name>
</gene>
<dbReference type="Gene3D" id="3.40.50.150">
    <property type="entry name" value="Vaccinia Virus protein VP39"/>
    <property type="match status" value="1"/>
</dbReference>
<reference evidence="1" key="1">
    <citation type="submission" date="2018-06" db="EMBL/GenBank/DDBJ databases">
        <authorList>
            <person name="Zhirakovskaya E."/>
        </authorList>
    </citation>
    <scope>NUCLEOTIDE SEQUENCE</scope>
</reference>
<organism evidence="1">
    <name type="scientific">hydrothermal vent metagenome</name>
    <dbReference type="NCBI Taxonomy" id="652676"/>
    <lineage>
        <taxon>unclassified sequences</taxon>
        <taxon>metagenomes</taxon>
        <taxon>ecological metagenomes</taxon>
    </lineage>
</organism>
<dbReference type="SUPFAM" id="SSF53335">
    <property type="entry name" value="S-adenosyl-L-methionine-dependent methyltransferases"/>
    <property type="match status" value="1"/>
</dbReference>
<dbReference type="EMBL" id="UOFV01000167">
    <property type="protein sequence ID" value="VAW99242.1"/>
    <property type="molecule type" value="Genomic_DNA"/>
</dbReference>
<proteinExistence type="predicted"/>
<dbReference type="AlphaFoldDB" id="A0A3B1AGX9"/>
<accession>A0A3B1AGX9</accession>
<protein>
    <recommendedName>
        <fullName evidence="2">Methyltransferase domain-containing protein</fullName>
    </recommendedName>
</protein>
<dbReference type="InterPro" id="IPR029063">
    <property type="entry name" value="SAM-dependent_MTases_sf"/>
</dbReference>
<dbReference type="CDD" id="cd02440">
    <property type="entry name" value="AdoMet_MTases"/>
    <property type="match status" value="1"/>
</dbReference>
<dbReference type="Pfam" id="PF13489">
    <property type="entry name" value="Methyltransf_23"/>
    <property type="match status" value="1"/>
</dbReference>
<name>A0A3B1AGX9_9ZZZZ</name>